<reference evidence="8" key="1">
    <citation type="submission" date="2017-11" db="EMBL/GenBank/DDBJ databases">
        <title>Otitis media/interna in a cat caused by the recently described species Corynebacterium provencense.</title>
        <authorList>
            <person name="Kittl S."/>
            <person name="Brodard I."/>
            <person name="Rychener L."/>
            <person name="Jores J."/>
            <person name="Roosje P."/>
            <person name="Gobeli Brawand S."/>
        </authorList>
    </citation>
    <scope>NUCLEOTIDE SEQUENCE [LARGE SCALE GENOMIC DNA]</scope>
    <source>
        <strain evidence="8">17KM38</strain>
    </source>
</reference>
<evidence type="ECO:0000313" key="8">
    <source>
        <dbReference type="Proteomes" id="UP000247696"/>
    </source>
</evidence>
<dbReference type="Pfam" id="PF00939">
    <property type="entry name" value="Na_sulph_symp"/>
    <property type="match status" value="1"/>
</dbReference>
<dbReference type="InterPro" id="IPR001898">
    <property type="entry name" value="SLC13A/DASS"/>
</dbReference>
<feature type="transmembrane region" description="Helical" evidence="6">
    <location>
        <begin position="532"/>
        <end position="558"/>
    </location>
</feature>
<evidence type="ECO:0000256" key="2">
    <source>
        <dbReference type="ARBA" id="ARBA00022692"/>
    </source>
</evidence>
<name>A0A2Z3YR09_9CORY</name>
<protein>
    <submittedName>
        <fullName evidence="7">Sodium-dependent dicarboxylate transporter SdcS</fullName>
    </submittedName>
</protein>
<evidence type="ECO:0000256" key="6">
    <source>
        <dbReference type="SAM" id="Phobius"/>
    </source>
</evidence>
<keyword evidence="2 6" id="KW-0812">Transmembrane</keyword>
<dbReference type="EMBL" id="CP024988">
    <property type="protein sequence ID" value="AWT24914.1"/>
    <property type="molecule type" value="Genomic_DNA"/>
</dbReference>
<feature type="compositionally biased region" description="Pro residues" evidence="5">
    <location>
        <begin position="60"/>
        <end position="84"/>
    </location>
</feature>
<proteinExistence type="predicted"/>
<feature type="region of interest" description="Disordered" evidence="5">
    <location>
        <begin position="38"/>
        <end position="100"/>
    </location>
</feature>
<keyword evidence="4 6" id="KW-0472">Membrane</keyword>
<feature type="transmembrane region" description="Helical" evidence="6">
    <location>
        <begin position="183"/>
        <end position="203"/>
    </location>
</feature>
<feature type="transmembrane region" description="Helical" evidence="6">
    <location>
        <begin position="157"/>
        <end position="176"/>
    </location>
</feature>
<accession>A0A2Z3YR09</accession>
<feature type="transmembrane region" description="Helical" evidence="6">
    <location>
        <begin position="374"/>
        <end position="393"/>
    </location>
</feature>
<dbReference type="GO" id="GO:0005886">
    <property type="term" value="C:plasma membrane"/>
    <property type="evidence" value="ECO:0007669"/>
    <property type="project" value="TreeGrafter"/>
</dbReference>
<dbReference type="STRING" id="1737425.GCA_900049755_02738"/>
<dbReference type="Proteomes" id="UP000247696">
    <property type="component" value="Chromosome"/>
</dbReference>
<evidence type="ECO:0000256" key="5">
    <source>
        <dbReference type="SAM" id="MobiDB-lite"/>
    </source>
</evidence>
<dbReference type="InterPro" id="IPR051679">
    <property type="entry name" value="DASS-Related_Transporters"/>
</dbReference>
<feature type="transmembrane region" description="Helical" evidence="6">
    <location>
        <begin position="349"/>
        <end position="368"/>
    </location>
</feature>
<feature type="transmembrane region" description="Helical" evidence="6">
    <location>
        <begin position="405"/>
        <end position="423"/>
    </location>
</feature>
<keyword evidence="8" id="KW-1185">Reference proteome</keyword>
<keyword evidence="3 6" id="KW-1133">Transmembrane helix</keyword>
<feature type="transmembrane region" description="Helical" evidence="6">
    <location>
        <begin position="134"/>
        <end position="151"/>
    </location>
</feature>
<feature type="compositionally biased region" description="Polar residues" evidence="5">
    <location>
        <begin position="41"/>
        <end position="55"/>
    </location>
</feature>
<gene>
    <name evidence="7" type="primary">sdcS</name>
    <name evidence="7" type="ORF">Csp1_00820</name>
</gene>
<evidence type="ECO:0000256" key="1">
    <source>
        <dbReference type="ARBA" id="ARBA00004141"/>
    </source>
</evidence>
<dbReference type="PANTHER" id="PTHR43652">
    <property type="entry name" value="BASIC AMINO ACID ANTIPORTER YFCC-RELATED"/>
    <property type="match status" value="1"/>
</dbReference>
<evidence type="ECO:0000256" key="3">
    <source>
        <dbReference type="ARBA" id="ARBA00022989"/>
    </source>
</evidence>
<feature type="transmembrane region" description="Helical" evidence="6">
    <location>
        <begin position="102"/>
        <end position="122"/>
    </location>
</feature>
<dbReference type="PANTHER" id="PTHR43652:SF2">
    <property type="entry name" value="BASIC AMINO ACID ANTIPORTER YFCC-RELATED"/>
    <property type="match status" value="1"/>
</dbReference>
<feature type="transmembrane region" description="Helical" evidence="6">
    <location>
        <begin position="223"/>
        <end position="251"/>
    </location>
</feature>
<dbReference type="KEGG" id="cpre:Csp1_00820"/>
<dbReference type="AlphaFoldDB" id="A0A2Z3YR09"/>
<feature type="transmembrane region" description="Helical" evidence="6">
    <location>
        <begin position="263"/>
        <end position="289"/>
    </location>
</feature>
<evidence type="ECO:0000313" key="7">
    <source>
        <dbReference type="EMBL" id="AWT24914.1"/>
    </source>
</evidence>
<sequence length="564" mass="57816">MKDLSFSFHPRFTDGTDHGVVGMFGVPAPEMVDDECEQAMTPHTNGPTSAGNTSGTVAPVPAPVPAPAPDPDPATVPFPVPPTTESPVTTPPAGSTASPSRSWVTVTVGAVVAAGIPAAWFLPLPEETGGDARLTLVVFAAAVWLWIFSSVPDTLVALAAACVLVVAGVIEADALFSPLGDSTIWLLIGAFIVASAVSATGLADRAAHLLCDAVASPRVLVHLLTLAAVTTAFIIPATSGRAALVLPVFLVVARALPRWLSRVLAVVLPGVVLFSAVASLIGAGAHLITVQILTVGGQDGISFTRWLTLGLPFALVTSHLAAEITLQCLSTPGQRRQQLDLSFPDSRPLSAPETRVLVLLTVIVVLWFTEGLHGIPPALVAVLGAVLAASPVIGTVNLGDAVKDVPWSLLIFMAATVALSTALTESGAVRALTGGVFDGLHTTGFILVVIVVSALAHLVVQSRSARSAVLVPLVVALAPAAGVNPVAAAFISTAAAGYCHTMTSSAKPLTIFRGDDAGHEAGDTPRFTASDLLLVSAFLFPMFLSVTVIFAFVVWPALGLSLTL</sequence>
<evidence type="ECO:0000256" key="4">
    <source>
        <dbReference type="ARBA" id="ARBA00023136"/>
    </source>
</evidence>
<feature type="transmembrane region" description="Helical" evidence="6">
    <location>
        <begin position="443"/>
        <end position="460"/>
    </location>
</feature>
<comment type="subcellular location">
    <subcellularLocation>
        <location evidence="1">Membrane</location>
        <topology evidence="1">Multi-pass membrane protein</topology>
    </subcellularLocation>
</comment>
<dbReference type="GO" id="GO:0022857">
    <property type="term" value="F:transmembrane transporter activity"/>
    <property type="evidence" value="ECO:0007669"/>
    <property type="project" value="InterPro"/>
</dbReference>
<organism evidence="7 8">
    <name type="scientific">Corynebacterium provencense</name>
    <dbReference type="NCBI Taxonomy" id="1737425"/>
    <lineage>
        <taxon>Bacteria</taxon>
        <taxon>Bacillati</taxon>
        <taxon>Actinomycetota</taxon>
        <taxon>Actinomycetes</taxon>
        <taxon>Mycobacteriales</taxon>
        <taxon>Corynebacteriaceae</taxon>
        <taxon>Corynebacterium</taxon>
    </lineage>
</organism>